<dbReference type="Pfam" id="PF18115">
    <property type="entry name" value="Tudor_3"/>
    <property type="match status" value="1"/>
</dbReference>
<dbReference type="GO" id="GO:0008270">
    <property type="term" value="F:zinc ion binding"/>
    <property type="evidence" value="ECO:0007669"/>
    <property type="project" value="UniProtKB-KW"/>
</dbReference>
<evidence type="ECO:0000313" key="10">
    <source>
        <dbReference type="EMBL" id="CAB3992592.1"/>
    </source>
</evidence>
<keyword evidence="7" id="KW-0804">Transcription</keyword>
<dbReference type="OrthoDB" id="5950721at2759"/>
<dbReference type="PANTHER" id="PTHR13006:SF9">
    <property type="entry name" value="GLUCOSE TRANSPORTER 4 ENHANCER FACTOR, ISOFORM G"/>
    <property type="match status" value="1"/>
</dbReference>
<keyword evidence="6" id="KW-0238">DNA-binding</keyword>
<keyword evidence="4" id="KW-0862">Zinc</keyword>
<feature type="region of interest" description="Disordered" evidence="9">
    <location>
        <begin position="113"/>
        <end position="138"/>
    </location>
</feature>
<accession>A0A6S7GRL8</accession>
<protein>
    <submittedName>
        <fullName evidence="10">Zinc finger 704-like</fullName>
    </submittedName>
</protein>
<evidence type="ECO:0000256" key="5">
    <source>
        <dbReference type="ARBA" id="ARBA00023015"/>
    </source>
</evidence>
<dbReference type="GO" id="GO:0003700">
    <property type="term" value="F:DNA-binding transcription factor activity"/>
    <property type="evidence" value="ECO:0007669"/>
    <property type="project" value="TreeGrafter"/>
</dbReference>
<proteinExistence type="predicted"/>
<evidence type="ECO:0000256" key="4">
    <source>
        <dbReference type="ARBA" id="ARBA00022833"/>
    </source>
</evidence>
<sequence length="440" mass="50678">MSSRNREVQPSLLILSRAIYAKRSDDAYYPGTIESKQADDSYLVKFTDGAIERVEEHDITWLGFWGLPPWCWPRNPIVQTAGSANMDFLNGLSRNDNRKEHMADSVPSRALFREGNGFSKRGNGFSERDIESDVPLRPQKTNGFAEELSTFEQDSAHQPPRQSSENNRRISVLRMCCTDGDLNREHSKTEKHLHSAEHQLESSVFKRSPHSTSPNDEDKKHFSFDEICKTLKVKNDTPVRKRKISTPEYEVCSIKEKYTRSEDIENELQNSPSHQKHYPTSLPPLLSPHYQNYSHQFGISMYDAPSPPMPASFRLQTRTRRRSENKKCRKVYGIENRDIWCTQCKWKKACTRFTSNDKSDRPGLMYITDYEGLQYPVLQYNDVILTSRDKMLGSITSCSRRNKTCTLSVTVDSLGLENFQAKVKETKVLNLLQLKISTKS</sequence>
<dbReference type="SUPFAM" id="SSF63748">
    <property type="entry name" value="Tudor/PWWP/MBT"/>
    <property type="match status" value="1"/>
</dbReference>
<keyword evidence="8" id="KW-0539">Nucleus</keyword>
<dbReference type="InterPro" id="IPR041297">
    <property type="entry name" value="Crb2_Tudor"/>
</dbReference>
<keyword evidence="5" id="KW-0805">Transcription regulation</keyword>
<comment type="subcellular location">
    <subcellularLocation>
        <location evidence="1">Nucleus</location>
    </subcellularLocation>
</comment>
<keyword evidence="3" id="KW-0863">Zinc-finger</keyword>
<feature type="region of interest" description="Disordered" evidence="9">
    <location>
        <begin position="186"/>
        <end position="219"/>
    </location>
</feature>
<organism evidence="10 11">
    <name type="scientific">Paramuricea clavata</name>
    <name type="common">Red gorgonian</name>
    <name type="synonym">Violescent sea-whip</name>
    <dbReference type="NCBI Taxonomy" id="317549"/>
    <lineage>
        <taxon>Eukaryota</taxon>
        <taxon>Metazoa</taxon>
        <taxon>Cnidaria</taxon>
        <taxon>Anthozoa</taxon>
        <taxon>Octocorallia</taxon>
        <taxon>Malacalcyonacea</taxon>
        <taxon>Plexauridae</taxon>
        <taxon>Paramuricea</taxon>
    </lineage>
</organism>
<dbReference type="EMBL" id="CACRXK020002082">
    <property type="protein sequence ID" value="CAB3992592.1"/>
    <property type="molecule type" value="Genomic_DNA"/>
</dbReference>
<evidence type="ECO:0000256" key="8">
    <source>
        <dbReference type="ARBA" id="ARBA00023242"/>
    </source>
</evidence>
<evidence type="ECO:0000256" key="1">
    <source>
        <dbReference type="ARBA" id="ARBA00004123"/>
    </source>
</evidence>
<dbReference type="InterPro" id="IPR052253">
    <property type="entry name" value="CR1/CR2-DNA-binding_regulator"/>
</dbReference>
<evidence type="ECO:0000256" key="6">
    <source>
        <dbReference type="ARBA" id="ARBA00023125"/>
    </source>
</evidence>
<evidence type="ECO:0000256" key="7">
    <source>
        <dbReference type="ARBA" id="ARBA00023163"/>
    </source>
</evidence>
<evidence type="ECO:0000256" key="3">
    <source>
        <dbReference type="ARBA" id="ARBA00022771"/>
    </source>
</evidence>
<dbReference type="GO" id="GO:0000978">
    <property type="term" value="F:RNA polymerase II cis-regulatory region sequence-specific DNA binding"/>
    <property type="evidence" value="ECO:0007669"/>
    <property type="project" value="TreeGrafter"/>
</dbReference>
<comment type="caution">
    <text evidence="10">The sequence shown here is derived from an EMBL/GenBank/DDBJ whole genome shotgun (WGS) entry which is preliminary data.</text>
</comment>
<evidence type="ECO:0000313" key="11">
    <source>
        <dbReference type="Proteomes" id="UP001152795"/>
    </source>
</evidence>
<keyword evidence="11" id="KW-1185">Reference proteome</keyword>
<feature type="compositionally biased region" description="Basic and acidic residues" evidence="9">
    <location>
        <begin position="186"/>
        <end position="200"/>
    </location>
</feature>
<dbReference type="GO" id="GO:0005634">
    <property type="term" value="C:nucleus"/>
    <property type="evidence" value="ECO:0007669"/>
    <property type="project" value="UniProtKB-SubCell"/>
</dbReference>
<keyword evidence="2" id="KW-0479">Metal-binding</keyword>
<gene>
    <name evidence="10" type="ORF">PACLA_8A042763</name>
</gene>
<evidence type="ECO:0000256" key="9">
    <source>
        <dbReference type="SAM" id="MobiDB-lite"/>
    </source>
</evidence>
<reference evidence="10" key="1">
    <citation type="submission" date="2020-04" db="EMBL/GenBank/DDBJ databases">
        <authorList>
            <person name="Alioto T."/>
            <person name="Alioto T."/>
            <person name="Gomez Garrido J."/>
        </authorList>
    </citation>
    <scope>NUCLEOTIDE SEQUENCE</scope>
    <source>
        <strain evidence="10">A484AB</strain>
    </source>
</reference>
<name>A0A6S7GRL8_PARCT</name>
<evidence type="ECO:0000256" key="2">
    <source>
        <dbReference type="ARBA" id="ARBA00022723"/>
    </source>
</evidence>
<dbReference type="CDD" id="cd04508">
    <property type="entry name" value="Tudor_SF"/>
    <property type="match status" value="1"/>
</dbReference>
<dbReference type="Proteomes" id="UP001152795">
    <property type="component" value="Unassembled WGS sequence"/>
</dbReference>
<dbReference type="Gene3D" id="2.30.30.140">
    <property type="match status" value="1"/>
</dbReference>
<dbReference type="SMART" id="SM01366">
    <property type="entry name" value="c-clamp"/>
    <property type="match status" value="1"/>
</dbReference>
<dbReference type="GO" id="GO:0006357">
    <property type="term" value="P:regulation of transcription by RNA polymerase II"/>
    <property type="evidence" value="ECO:0007669"/>
    <property type="project" value="TreeGrafter"/>
</dbReference>
<dbReference type="AlphaFoldDB" id="A0A6S7GRL8"/>
<feature type="region of interest" description="Disordered" evidence="9">
    <location>
        <begin position="150"/>
        <end position="170"/>
    </location>
</feature>
<dbReference type="PANTHER" id="PTHR13006">
    <property type="entry name" value="PAPILLOMAVIRUS REGULATORY FACTOR PRF-1"/>
    <property type="match status" value="1"/>
</dbReference>